<dbReference type="Pfam" id="PF02453">
    <property type="entry name" value="Reticulon"/>
    <property type="match status" value="1"/>
</dbReference>
<feature type="transmembrane region" description="Helical" evidence="6">
    <location>
        <begin position="61"/>
        <end position="80"/>
    </location>
</feature>
<dbReference type="InterPro" id="IPR003388">
    <property type="entry name" value="Reticulon"/>
</dbReference>
<dbReference type="AlphaFoldDB" id="A0A833U745"/>
<evidence type="ECO:0000256" key="2">
    <source>
        <dbReference type="ARBA" id="ARBA00022692"/>
    </source>
</evidence>
<dbReference type="PROSITE" id="PS50845">
    <property type="entry name" value="RETICULON"/>
    <property type="match status" value="1"/>
</dbReference>
<sequence length="152" mass="17418">GIATQCKCSFSVYIVFFFSSQFLRRFGAAADVFLWRNKKISASVLGGATAIWVFFELLEYHLLTLVCHVLILALAILFLWSNAHTFINKTPPRIPEVHLPEEPFLQVAAALRIEINRGFVVLRDIMTGRDLKKFLIVRILCFFEESLHSILM</sequence>
<evidence type="ECO:0000256" key="3">
    <source>
        <dbReference type="ARBA" id="ARBA00022824"/>
    </source>
</evidence>
<feature type="non-terminal residue" evidence="8">
    <location>
        <position position="152"/>
    </location>
</feature>
<keyword evidence="3 6" id="KW-0256">Endoplasmic reticulum</keyword>
<dbReference type="Proteomes" id="UP000619265">
    <property type="component" value="Unassembled WGS sequence"/>
</dbReference>
<dbReference type="Gramene" id="Jr12_04500_p1">
    <property type="protein sequence ID" value="cds.Jr12_04500_p1"/>
    <property type="gene ID" value="Jr12_04500"/>
</dbReference>
<keyword evidence="5 6" id="KW-0472">Membrane</keyword>
<comment type="caution">
    <text evidence="8">The sequence shown here is derived from an EMBL/GenBank/DDBJ whole genome shotgun (WGS) entry which is preliminary data.</text>
</comment>
<evidence type="ECO:0000259" key="7">
    <source>
        <dbReference type="PROSITE" id="PS50845"/>
    </source>
</evidence>
<feature type="transmembrane region" description="Helical" evidence="6">
    <location>
        <begin position="40"/>
        <end position="55"/>
    </location>
</feature>
<dbReference type="PANTHER" id="PTHR10994">
    <property type="entry name" value="RETICULON"/>
    <property type="match status" value="1"/>
</dbReference>
<feature type="non-terminal residue" evidence="8">
    <location>
        <position position="1"/>
    </location>
</feature>
<accession>A0A833U745</accession>
<dbReference type="EMBL" id="LIHL02000012">
    <property type="protein sequence ID" value="KAF5451668.1"/>
    <property type="molecule type" value="Genomic_DNA"/>
</dbReference>
<name>A0A833U745_JUGRE</name>
<comment type="subcellular location">
    <subcellularLocation>
        <location evidence="1 6">Endoplasmic reticulum membrane</location>
        <topology evidence="1 6">Multi-pass membrane protein</topology>
    </subcellularLocation>
</comment>
<gene>
    <name evidence="8" type="ORF">F2P56_026758</name>
</gene>
<dbReference type="PANTHER" id="PTHR10994:SF193">
    <property type="entry name" value="RETICULON-LIKE PROTEIN"/>
    <property type="match status" value="1"/>
</dbReference>
<evidence type="ECO:0000256" key="5">
    <source>
        <dbReference type="ARBA" id="ARBA00023136"/>
    </source>
</evidence>
<evidence type="ECO:0000313" key="9">
    <source>
        <dbReference type="Proteomes" id="UP000619265"/>
    </source>
</evidence>
<evidence type="ECO:0000256" key="4">
    <source>
        <dbReference type="ARBA" id="ARBA00022989"/>
    </source>
</evidence>
<reference evidence="8" key="1">
    <citation type="submission" date="2015-10" db="EMBL/GenBank/DDBJ databases">
        <authorList>
            <person name="Martinez-Garcia P.J."/>
            <person name="Crepeau M.W."/>
            <person name="Puiu D."/>
            <person name="Gonzalez-Ibeas D."/>
            <person name="Whalen J."/>
            <person name="Stevens K."/>
            <person name="Paul R."/>
            <person name="Butterfield T."/>
            <person name="Britton M."/>
            <person name="Reagan R."/>
            <person name="Chakraborty S."/>
            <person name="Walawage S.L."/>
            <person name="Vasquez-Gross H.A."/>
            <person name="Cardeno C."/>
            <person name="Famula R."/>
            <person name="Pratt K."/>
            <person name="Kuruganti S."/>
            <person name="Aradhya M.K."/>
            <person name="Leslie C.A."/>
            <person name="Dandekar A.M."/>
            <person name="Salzberg S.L."/>
            <person name="Wegrzyn J.L."/>
            <person name="Langley C.H."/>
            <person name="Neale D.B."/>
        </authorList>
    </citation>
    <scope>NUCLEOTIDE SEQUENCE</scope>
    <source>
        <tissue evidence="8">Leaves</tissue>
    </source>
</reference>
<feature type="domain" description="Reticulon" evidence="7">
    <location>
        <begin position="29"/>
        <end position="152"/>
    </location>
</feature>
<evidence type="ECO:0000313" key="8">
    <source>
        <dbReference type="EMBL" id="KAF5451668.1"/>
    </source>
</evidence>
<evidence type="ECO:0000256" key="1">
    <source>
        <dbReference type="ARBA" id="ARBA00004477"/>
    </source>
</evidence>
<reference evidence="8" key="2">
    <citation type="submission" date="2020-03" db="EMBL/GenBank/DDBJ databases">
        <title>Walnut 2.0.</title>
        <authorList>
            <person name="Marrano A."/>
            <person name="Britton M."/>
            <person name="Zimin A.V."/>
            <person name="Zaini P.A."/>
            <person name="Workman R."/>
            <person name="Puiu D."/>
            <person name="Bianco L."/>
            <person name="Allen B.J."/>
            <person name="Troggio M."/>
            <person name="Leslie C.A."/>
            <person name="Timp W."/>
            <person name="Dendekar A."/>
            <person name="Salzberg S.L."/>
            <person name="Neale D.B."/>
        </authorList>
    </citation>
    <scope>NUCLEOTIDE SEQUENCE</scope>
    <source>
        <tissue evidence="8">Leaves</tissue>
    </source>
</reference>
<evidence type="ECO:0000256" key="6">
    <source>
        <dbReference type="RuleBase" id="RU363132"/>
    </source>
</evidence>
<dbReference type="GO" id="GO:0009617">
    <property type="term" value="P:response to bacterium"/>
    <property type="evidence" value="ECO:0007669"/>
    <property type="project" value="InterPro"/>
</dbReference>
<keyword evidence="4 6" id="KW-1133">Transmembrane helix</keyword>
<dbReference type="InterPro" id="IPR045064">
    <property type="entry name" value="Reticulon-like"/>
</dbReference>
<organism evidence="8 9">
    <name type="scientific">Juglans regia</name>
    <name type="common">English walnut</name>
    <dbReference type="NCBI Taxonomy" id="51240"/>
    <lineage>
        <taxon>Eukaryota</taxon>
        <taxon>Viridiplantae</taxon>
        <taxon>Streptophyta</taxon>
        <taxon>Embryophyta</taxon>
        <taxon>Tracheophyta</taxon>
        <taxon>Spermatophyta</taxon>
        <taxon>Magnoliopsida</taxon>
        <taxon>eudicotyledons</taxon>
        <taxon>Gunneridae</taxon>
        <taxon>Pentapetalae</taxon>
        <taxon>rosids</taxon>
        <taxon>fabids</taxon>
        <taxon>Fagales</taxon>
        <taxon>Juglandaceae</taxon>
        <taxon>Juglans</taxon>
    </lineage>
</organism>
<proteinExistence type="predicted"/>
<dbReference type="GO" id="GO:0005789">
    <property type="term" value="C:endoplasmic reticulum membrane"/>
    <property type="evidence" value="ECO:0007669"/>
    <property type="project" value="UniProtKB-SubCell"/>
</dbReference>
<protein>
    <recommendedName>
        <fullName evidence="6">Reticulon-like protein</fullName>
    </recommendedName>
</protein>
<keyword evidence="2 6" id="KW-0812">Transmembrane</keyword>